<organism evidence="1 2">
    <name type="scientific">Psilocybe cyanescens</name>
    <dbReference type="NCBI Taxonomy" id="93625"/>
    <lineage>
        <taxon>Eukaryota</taxon>
        <taxon>Fungi</taxon>
        <taxon>Dikarya</taxon>
        <taxon>Basidiomycota</taxon>
        <taxon>Agaricomycotina</taxon>
        <taxon>Agaricomycetes</taxon>
        <taxon>Agaricomycetidae</taxon>
        <taxon>Agaricales</taxon>
        <taxon>Agaricineae</taxon>
        <taxon>Strophariaceae</taxon>
        <taxon>Psilocybe</taxon>
    </lineage>
</organism>
<dbReference type="OrthoDB" id="2339190at2759"/>
<evidence type="ECO:0000313" key="1">
    <source>
        <dbReference type="EMBL" id="PPQ86339.1"/>
    </source>
</evidence>
<proteinExistence type="predicted"/>
<dbReference type="Proteomes" id="UP000283269">
    <property type="component" value="Unassembled WGS sequence"/>
</dbReference>
<comment type="caution">
    <text evidence="1">The sequence shown here is derived from an EMBL/GenBank/DDBJ whole genome shotgun (WGS) entry which is preliminary data.</text>
</comment>
<reference evidence="1 2" key="1">
    <citation type="journal article" date="2018" name="Evol. Lett.">
        <title>Horizontal gene cluster transfer increased hallucinogenic mushroom diversity.</title>
        <authorList>
            <person name="Reynolds H.T."/>
            <person name="Vijayakumar V."/>
            <person name="Gluck-Thaler E."/>
            <person name="Korotkin H.B."/>
            <person name="Matheny P.B."/>
            <person name="Slot J.C."/>
        </authorList>
    </citation>
    <scope>NUCLEOTIDE SEQUENCE [LARGE SCALE GENOMIC DNA]</scope>
    <source>
        <strain evidence="1 2">2631</strain>
    </source>
</reference>
<dbReference type="AlphaFoldDB" id="A0A409X6D1"/>
<accession>A0A409X6D1</accession>
<gene>
    <name evidence="1" type="ORF">CVT25_005639</name>
</gene>
<name>A0A409X6D1_PSICY</name>
<evidence type="ECO:0000313" key="2">
    <source>
        <dbReference type="Proteomes" id="UP000283269"/>
    </source>
</evidence>
<protein>
    <submittedName>
        <fullName evidence="1">Uncharacterized protein</fullName>
    </submittedName>
</protein>
<dbReference type="EMBL" id="NHYD01002515">
    <property type="protein sequence ID" value="PPQ86339.1"/>
    <property type="molecule type" value="Genomic_DNA"/>
</dbReference>
<dbReference type="STRING" id="93625.A0A409X6D1"/>
<keyword evidence="2" id="KW-1185">Reference proteome</keyword>
<sequence length="90" mass="9774">MPAKPANPKGTLLLGYLQDGSEDQHLDVAPKSPEIPNLNITTSENPLASDFEIKKGFVIVKCPEVVERKQYIVALIGNSGNSSPPFRIKT</sequence>
<dbReference type="InParanoid" id="A0A409X6D1"/>